<evidence type="ECO:0000313" key="3">
    <source>
        <dbReference type="Proteomes" id="UP001054252"/>
    </source>
</evidence>
<dbReference type="EMBL" id="BPVZ01000146">
    <property type="protein sequence ID" value="GKV40980.1"/>
    <property type="molecule type" value="Genomic_DNA"/>
</dbReference>
<evidence type="ECO:0000256" key="1">
    <source>
        <dbReference type="SAM" id="SignalP"/>
    </source>
</evidence>
<protein>
    <submittedName>
        <fullName evidence="2">Uncharacterized protein</fullName>
    </submittedName>
</protein>
<dbReference type="Proteomes" id="UP001054252">
    <property type="component" value="Unassembled WGS sequence"/>
</dbReference>
<accession>A0AAV5LUW4</accession>
<feature type="signal peptide" evidence="1">
    <location>
        <begin position="1"/>
        <end position="23"/>
    </location>
</feature>
<organism evidence="2 3">
    <name type="scientific">Rubroshorea leprosula</name>
    <dbReference type="NCBI Taxonomy" id="152421"/>
    <lineage>
        <taxon>Eukaryota</taxon>
        <taxon>Viridiplantae</taxon>
        <taxon>Streptophyta</taxon>
        <taxon>Embryophyta</taxon>
        <taxon>Tracheophyta</taxon>
        <taxon>Spermatophyta</taxon>
        <taxon>Magnoliopsida</taxon>
        <taxon>eudicotyledons</taxon>
        <taxon>Gunneridae</taxon>
        <taxon>Pentapetalae</taxon>
        <taxon>rosids</taxon>
        <taxon>malvids</taxon>
        <taxon>Malvales</taxon>
        <taxon>Dipterocarpaceae</taxon>
        <taxon>Rubroshorea</taxon>
    </lineage>
</organism>
<dbReference type="AlphaFoldDB" id="A0AAV5LUW4"/>
<name>A0AAV5LUW4_9ROSI</name>
<gene>
    <name evidence="2" type="ORF">SLEP1_g48564</name>
</gene>
<proteinExistence type="predicted"/>
<evidence type="ECO:0000313" key="2">
    <source>
        <dbReference type="EMBL" id="GKV40980.1"/>
    </source>
</evidence>
<feature type="chain" id="PRO_5043596276" evidence="1">
    <location>
        <begin position="24"/>
        <end position="76"/>
    </location>
</feature>
<comment type="caution">
    <text evidence="2">The sequence shown here is derived from an EMBL/GenBank/DDBJ whole genome shotgun (WGS) entry which is preliminary data.</text>
</comment>
<keyword evidence="1" id="KW-0732">Signal</keyword>
<sequence>MMLFGWLLHQVLFEQVLLGTSLGKKDLRSRQNNRFLPLMTLVCYVGMQVKLGTISSSPVPTLLIFGKRFLLCWKSH</sequence>
<reference evidence="2 3" key="1">
    <citation type="journal article" date="2021" name="Commun. Biol.">
        <title>The genome of Shorea leprosula (Dipterocarpaceae) highlights the ecological relevance of drought in aseasonal tropical rainforests.</title>
        <authorList>
            <person name="Ng K.K.S."/>
            <person name="Kobayashi M.J."/>
            <person name="Fawcett J.A."/>
            <person name="Hatakeyama M."/>
            <person name="Paape T."/>
            <person name="Ng C.H."/>
            <person name="Ang C.C."/>
            <person name="Tnah L.H."/>
            <person name="Lee C.T."/>
            <person name="Nishiyama T."/>
            <person name="Sese J."/>
            <person name="O'Brien M.J."/>
            <person name="Copetti D."/>
            <person name="Mohd Noor M.I."/>
            <person name="Ong R.C."/>
            <person name="Putra M."/>
            <person name="Sireger I.Z."/>
            <person name="Indrioko S."/>
            <person name="Kosugi Y."/>
            <person name="Izuno A."/>
            <person name="Isagi Y."/>
            <person name="Lee S.L."/>
            <person name="Shimizu K.K."/>
        </authorList>
    </citation>
    <scope>NUCLEOTIDE SEQUENCE [LARGE SCALE GENOMIC DNA]</scope>
    <source>
        <strain evidence="2">214</strain>
    </source>
</reference>
<keyword evidence="3" id="KW-1185">Reference proteome</keyword>